<evidence type="ECO:0000259" key="2">
    <source>
        <dbReference type="PROSITE" id="PS51819"/>
    </source>
</evidence>
<protein>
    <recommendedName>
        <fullName evidence="2">VOC domain-containing protein</fullName>
    </recommendedName>
</protein>
<evidence type="ECO:0000313" key="4">
    <source>
        <dbReference type="Proteomes" id="UP001583193"/>
    </source>
</evidence>
<proteinExistence type="predicted"/>
<feature type="region of interest" description="Disordered" evidence="1">
    <location>
        <begin position="1"/>
        <end position="39"/>
    </location>
</feature>
<dbReference type="EMBL" id="JAVDPF010000002">
    <property type="protein sequence ID" value="KAL1885414.1"/>
    <property type="molecule type" value="Genomic_DNA"/>
</dbReference>
<dbReference type="Pfam" id="PF00903">
    <property type="entry name" value="Glyoxalase"/>
    <property type="match status" value="1"/>
</dbReference>
<comment type="caution">
    <text evidence="3">The sequence shown here is derived from an EMBL/GenBank/DDBJ whole genome shotgun (WGS) entry which is preliminary data.</text>
</comment>
<accession>A0ABR3YAU4</accession>
<keyword evidence="4" id="KW-1185">Reference proteome</keyword>
<dbReference type="SUPFAM" id="SSF54593">
    <property type="entry name" value="Glyoxalase/Bleomycin resistance protein/Dihydroxybiphenyl dioxygenase"/>
    <property type="match status" value="1"/>
</dbReference>
<name>A0ABR3YAU4_9EURO</name>
<gene>
    <name evidence="3" type="ORF">Plec18167_000908</name>
</gene>
<feature type="domain" description="VOC" evidence="2">
    <location>
        <begin position="43"/>
        <end position="191"/>
    </location>
</feature>
<dbReference type="InterPro" id="IPR029068">
    <property type="entry name" value="Glyas_Bleomycin-R_OHBP_Dase"/>
</dbReference>
<evidence type="ECO:0000256" key="1">
    <source>
        <dbReference type="SAM" id="MobiDB-lite"/>
    </source>
</evidence>
<reference evidence="3 4" key="1">
    <citation type="journal article" date="2024" name="IMA Fungus">
        <title>IMA Genome - F19 : A genome assembly and annotation guide to empower mycologists, including annotated draft genome sequences of Ceratocystis pirilliformis, Diaporthe australafricana, Fusarium ophioides, Paecilomyces lecythidis, and Sporothrix stenoceras.</title>
        <authorList>
            <person name="Aylward J."/>
            <person name="Wilson A.M."/>
            <person name="Visagie C.M."/>
            <person name="Spraker J."/>
            <person name="Barnes I."/>
            <person name="Buitendag C."/>
            <person name="Ceriani C."/>
            <person name="Del Mar Angel L."/>
            <person name="du Plessis D."/>
            <person name="Fuchs T."/>
            <person name="Gasser K."/>
            <person name="Kramer D."/>
            <person name="Li W."/>
            <person name="Munsamy K."/>
            <person name="Piso A."/>
            <person name="Price J.L."/>
            <person name="Sonnekus B."/>
            <person name="Thomas C."/>
            <person name="van der Nest A."/>
            <person name="van Dijk A."/>
            <person name="van Heerden A."/>
            <person name="van Vuuren N."/>
            <person name="Yilmaz N."/>
            <person name="Duong T.A."/>
            <person name="van der Merwe N.A."/>
            <person name="Wingfield M.J."/>
            <person name="Wingfield B.D."/>
        </authorList>
    </citation>
    <scope>NUCLEOTIDE SEQUENCE [LARGE SCALE GENOMIC DNA]</scope>
    <source>
        <strain evidence="3 4">CMW 18167</strain>
    </source>
</reference>
<organism evidence="3 4">
    <name type="scientific">Paecilomyces lecythidis</name>
    <dbReference type="NCBI Taxonomy" id="3004212"/>
    <lineage>
        <taxon>Eukaryota</taxon>
        <taxon>Fungi</taxon>
        <taxon>Dikarya</taxon>
        <taxon>Ascomycota</taxon>
        <taxon>Pezizomycotina</taxon>
        <taxon>Eurotiomycetes</taxon>
        <taxon>Eurotiomycetidae</taxon>
        <taxon>Eurotiales</taxon>
        <taxon>Thermoascaceae</taxon>
        <taxon>Paecilomyces</taxon>
    </lineage>
</organism>
<dbReference type="PANTHER" id="PTHR10374">
    <property type="entry name" value="LACTOYLGLUTATHIONE LYASE GLYOXALASE I"/>
    <property type="match status" value="1"/>
</dbReference>
<dbReference type="Gene3D" id="3.10.180.10">
    <property type="entry name" value="2,3-Dihydroxybiphenyl 1,2-Dioxygenase, domain 1"/>
    <property type="match status" value="1"/>
</dbReference>
<sequence>MSSINPQNQKEDSSSYGPVGQHTLGGYRPEPAIPESDPTTEYRMNHCMLRIRDPEATLHFYTKLMGMRTIFAYNTGPITVYYLGYPQTAAHRADPAAFARETAPAMARTLGLLELCHYHGTEKHSEDIITTGTKAPHMGFGHLGFTVPDVKAATDRLREAGVNVIKEVGIEANEYTPVTDWDAQNLALSVQEIHDSFKNIVRQVAFVEDPVS</sequence>
<evidence type="ECO:0000313" key="3">
    <source>
        <dbReference type="EMBL" id="KAL1885414.1"/>
    </source>
</evidence>
<dbReference type="Proteomes" id="UP001583193">
    <property type="component" value="Unassembled WGS sequence"/>
</dbReference>
<dbReference type="PANTHER" id="PTHR10374:SF19">
    <property type="entry name" value="LYASE (GLO1), PUTATIVE (AFU_ORTHOLOGUE AFUA_2G13550)-RELATED"/>
    <property type="match status" value="1"/>
</dbReference>
<dbReference type="InterPro" id="IPR037523">
    <property type="entry name" value="VOC_core"/>
</dbReference>
<dbReference type="InterPro" id="IPR004360">
    <property type="entry name" value="Glyas_Fos-R_dOase_dom"/>
</dbReference>
<dbReference type="PROSITE" id="PS51819">
    <property type="entry name" value="VOC"/>
    <property type="match status" value="1"/>
</dbReference>